<dbReference type="AlphaFoldDB" id="A0A1M6FPD1"/>
<dbReference type="GO" id="GO:0008792">
    <property type="term" value="F:arginine decarboxylase activity"/>
    <property type="evidence" value="ECO:0007669"/>
    <property type="project" value="UniProtKB-EC"/>
</dbReference>
<dbReference type="SUPFAM" id="SSF56271">
    <property type="entry name" value="Pyruvoyl-dependent histidine and arginine decarboxylases"/>
    <property type="match status" value="1"/>
</dbReference>
<comment type="cofactor">
    <cofactor evidence="1">
        <name>pyruvate</name>
        <dbReference type="ChEBI" id="CHEBI:15361"/>
    </cofactor>
</comment>
<protein>
    <recommendedName>
        <fullName evidence="4">Pyruvoyl-dependent arginine decarboxylase AaxB</fullName>
        <ecNumber evidence="3">4.1.1.19</ecNumber>
    </recommendedName>
</protein>
<dbReference type="SFLD" id="SFLDG01170">
    <property type="entry name" value="Pyruvoyl-dependent_arginine_de"/>
    <property type="match status" value="1"/>
</dbReference>
<dbReference type="InterPro" id="IPR002724">
    <property type="entry name" value="Pyruvoyl-dep_arg_deCO2ase"/>
</dbReference>
<keyword evidence="7" id="KW-0670">Pyruvate</keyword>
<keyword evidence="10" id="KW-1185">Reference proteome</keyword>
<dbReference type="Pfam" id="PF01862">
    <property type="entry name" value="PvlArgDC"/>
    <property type="match status" value="1"/>
</dbReference>
<dbReference type="NCBIfam" id="TIGR00286">
    <property type="entry name" value="pyruvoyl-dependent arginine decarboxylase"/>
    <property type="match status" value="1"/>
</dbReference>
<comment type="similarity">
    <text evidence="2">Belongs to the pyruvoyl-dependent arginine decarboxylase family.</text>
</comment>
<keyword evidence="6" id="KW-0456">Lyase</keyword>
<dbReference type="Gene3D" id="3.50.20.10">
    <property type="entry name" value="Pyruvoyl-Dependent Histidine Decarboxylase, subunit B"/>
    <property type="match status" value="1"/>
</dbReference>
<gene>
    <name evidence="9" type="ORF">SAMN02745216_00875</name>
</gene>
<dbReference type="Proteomes" id="UP000183994">
    <property type="component" value="Unassembled WGS sequence"/>
</dbReference>
<sequence length="181" mass="19972">MMVPRCMFFTKGVGTHKEKLASFEEALRDAHIAHFNLVSVSSIFPPHCEIVTIEEGLSLLHPGEITFCVMAREETMEPGRRVFSSVGLAIPAESGRYGYLSEHHGFGQTELEAGEYAEDLAAEMLATTLGIEFDSDKDYDERREVYKMSGKIVESQHISQAALGAEGNLWTTVLAAAIFVL</sequence>
<keyword evidence="5" id="KW-0210">Decarboxylase</keyword>
<proteinExistence type="inferred from homology"/>
<dbReference type="EMBL" id="FQZU01000003">
    <property type="protein sequence ID" value="SHI99537.1"/>
    <property type="molecule type" value="Genomic_DNA"/>
</dbReference>
<reference evidence="10" key="1">
    <citation type="submission" date="2016-11" db="EMBL/GenBank/DDBJ databases">
        <authorList>
            <person name="Varghese N."/>
            <person name="Submissions S."/>
        </authorList>
    </citation>
    <scope>NUCLEOTIDE SEQUENCE [LARGE SCALE GENOMIC DNA]</scope>
    <source>
        <strain evidence="10">DSM 16219</strain>
    </source>
</reference>
<evidence type="ECO:0000313" key="10">
    <source>
        <dbReference type="Proteomes" id="UP000183994"/>
    </source>
</evidence>
<evidence type="ECO:0000313" key="9">
    <source>
        <dbReference type="EMBL" id="SHI99537.1"/>
    </source>
</evidence>
<evidence type="ECO:0000256" key="3">
    <source>
        <dbReference type="ARBA" id="ARBA00012426"/>
    </source>
</evidence>
<dbReference type="HAMAP" id="MF_01404">
    <property type="entry name" value="PvlArgDC"/>
    <property type="match status" value="1"/>
</dbReference>
<evidence type="ECO:0000256" key="8">
    <source>
        <dbReference type="ARBA" id="ARBA00049309"/>
    </source>
</evidence>
<dbReference type="PANTHER" id="PTHR40438:SF1">
    <property type="entry name" value="PYRUVOYL-DEPENDENT ARGININE DECARBOXYLASE"/>
    <property type="match status" value="1"/>
</dbReference>
<dbReference type="EC" id="4.1.1.19" evidence="3"/>
<dbReference type="PIRSF" id="PIRSF005216">
    <property type="entry name" value="Pyruvoyl-dep_arg_deCO2ase"/>
    <property type="match status" value="1"/>
</dbReference>
<evidence type="ECO:0000256" key="5">
    <source>
        <dbReference type="ARBA" id="ARBA00022793"/>
    </source>
</evidence>
<dbReference type="SFLD" id="SFLDS00055">
    <property type="entry name" value="Pyruvoyl-Dependent_Histidine/A"/>
    <property type="match status" value="1"/>
</dbReference>
<dbReference type="STRING" id="1121393.SAMN02745216_00875"/>
<comment type="catalytic activity">
    <reaction evidence="8">
        <text>L-arginine + H(+) = agmatine + CO2</text>
        <dbReference type="Rhea" id="RHEA:17641"/>
        <dbReference type="ChEBI" id="CHEBI:15378"/>
        <dbReference type="ChEBI" id="CHEBI:16526"/>
        <dbReference type="ChEBI" id="CHEBI:32682"/>
        <dbReference type="ChEBI" id="CHEBI:58145"/>
        <dbReference type="EC" id="4.1.1.19"/>
    </reaction>
</comment>
<dbReference type="PANTHER" id="PTHR40438">
    <property type="entry name" value="PYRUVOYL-DEPENDENT ARGININE DECARBOXYLASE"/>
    <property type="match status" value="1"/>
</dbReference>
<evidence type="ECO:0000256" key="1">
    <source>
        <dbReference type="ARBA" id="ARBA00001928"/>
    </source>
</evidence>
<evidence type="ECO:0000256" key="7">
    <source>
        <dbReference type="ARBA" id="ARBA00023317"/>
    </source>
</evidence>
<dbReference type="InterPro" id="IPR016104">
    <property type="entry name" value="Pyr-dep_his/arg-deCO2ase"/>
</dbReference>
<evidence type="ECO:0000256" key="2">
    <source>
        <dbReference type="ARBA" id="ARBA00008611"/>
    </source>
</evidence>
<name>A0A1M6FPD1_9BACT</name>
<dbReference type="InterPro" id="IPR016105">
    <property type="entry name" value="Pyr-dep_his/arg-deCO2ase_sand"/>
</dbReference>
<dbReference type="RefSeq" id="WP_170868264.1">
    <property type="nucleotide sequence ID" value="NZ_FQZU01000003.1"/>
</dbReference>
<dbReference type="GO" id="GO:0006527">
    <property type="term" value="P:L-arginine catabolic process"/>
    <property type="evidence" value="ECO:0007669"/>
    <property type="project" value="InterPro"/>
</dbReference>
<evidence type="ECO:0000256" key="6">
    <source>
        <dbReference type="ARBA" id="ARBA00023239"/>
    </source>
</evidence>
<evidence type="ECO:0000256" key="4">
    <source>
        <dbReference type="ARBA" id="ARBA00014727"/>
    </source>
</evidence>
<organism evidence="9 10">
    <name type="scientific">Desulfatibacillum alkenivorans DSM 16219</name>
    <dbReference type="NCBI Taxonomy" id="1121393"/>
    <lineage>
        <taxon>Bacteria</taxon>
        <taxon>Pseudomonadati</taxon>
        <taxon>Thermodesulfobacteriota</taxon>
        <taxon>Desulfobacteria</taxon>
        <taxon>Desulfobacterales</taxon>
        <taxon>Desulfatibacillaceae</taxon>
        <taxon>Desulfatibacillum</taxon>
    </lineage>
</organism>
<accession>A0A1M6FPD1</accession>